<accession>A0A0F8ZKT0</accession>
<dbReference type="Pfam" id="PF07736">
    <property type="entry name" value="CM_1"/>
    <property type="match status" value="1"/>
</dbReference>
<dbReference type="PIRSF" id="PIRSF005965">
    <property type="entry name" value="Chor_mut_AroH"/>
    <property type="match status" value="1"/>
</dbReference>
<protein>
    <recommendedName>
        <fullName evidence="2">Chorismate mutase</fullName>
    </recommendedName>
</protein>
<sequence>MPAVSGSQNEQRLHAVRGATSVERNDAESILAATRELVSTLMDQNRIGAEQMVSCIFSSTTDLDAEFPAVAARDLGLDRVPLLCTREVDVPGALERVIRVMVHYYADSVHSARHVYLGEARKLREDLEAAQ</sequence>
<dbReference type="GO" id="GO:0004106">
    <property type="term" value="F:chorismate mutase activity"/>
    <property type="evidence" value="ECO:0007669"/>
    <property type="project" value="TreeGrafter"/>
</dbReference>
<dbReference type="PANTHER" id="PTHR21164:SF0">
    <property type="entry name" value="CHORISMATE MUTASE AROH"/>
    <property type="match status" value="1"/>
</dbReference>
<comment type="caution">
    <text evidence="1">The sequence shown here is derived from an EMBL/GenBank/DDBJ whole genome shotgun (WGS) entry which is preliminary data.</text>
</comment>
<dbReference type="AlphaFoldDB" id="A0A0F8ZKT0"/>
<dbReference type="GO" id="GO:0046417">
    <property type="term" value="P:chorismate metabolic process"/>
    <property type="evidence" value="ECO:0007669"/>
    <property type="project" value="TreeGrafter"/>
</dbReference>
<evidence type="ECO:0000313" key="1">
    <source>
        <dbReference type="EMBL" id="KKK86650.1"/>
    </source>
</evidence>
<dbReference type="EMBL" id="LAZR01050750">
    <property type="protein sequence ID" value="KKK86650.1"/>
    <property type="molecule type" value="Genomic_DNA"/>
</dbReference>
<dbReference type="InterPro" id="IPR035959">
    <property type="entry name" value="RutC-like_sf"/>
</dbReference>
<dbReference type="PANTHER" id="PTHR21164">
    <property type="entry name" value="CHORISMATE MUTASE"/>
    <property type="match status" value="1"/>
</dbReference>
<gene>
    <name evidence="1" type="ORF">LCGC14_2761120</name>
</gene>
<dbReference type="CDD" id="cd02185">
    <property type="entry name" value="AroH"/>
    <property type="match status" value="1"/>
</dbReference>
<organism evidence="1">
    <name type="scientific">marine sediment metagenome</name>
    <dbReference type="NCBI Taxonomy" id="412755"/>
    <lineage>
        <taxon>unclassified sequences</taxon>
        <taxon>metagenomes</taxon>
        <taxon>ecological metagenomes</taxon>
    </lineage>
</organism>
<dbReference type="NCBIfam" id="TIGR01796">
    <property type="entry name" value="CM_mono_aroH"/>
    <property type="match status" value="1"/>
</dbReference>
<evidence type="ECO:0008006" key="2">
    <source>
        <dbReference type="Google" id="ProtNLM"/>
    </source>
</evidence>
<reference evidence="1" key="1">
    <citation type="journal article" date="2015" name="Nature">
        <title>Complex archaea that bridge the gap between prokaryotes and eukaryotes.</title>
        <authorList>
            <person name="Spang A."/>
            <person name="Saw J.H."/>
            <person name="Jorgensen S.L."/>
            <person name="Zaremba-Niedzwiedzka K."/>
            <person name="Martijn J."/>
            <person name="Lind A.E."/>
            <person name="van Eijk R."/>
            <person name="Schleper C."/>
            <person name="Guy L."/>
            <person name="Ettema T.J."/>
        </authorList>
    </citation>
    <scope>NUCLEOTIDE SEQUENCE</scope>
</reference>
<name>A0A0F8ZKT0_9ZZZZ</name>
<proteinExistence type="predicted"/>
<dbReference type="Gene3D" id="3.30.1330.40">
    <property type="entry name" value="RutC-like"/>
    <property type="match status" value="1"/>
</dbReference>
<dbReference type="SUPFAM" id="SSF55298">
    <property type="entry name" value="YjgF-like"/>
    <property type="match status" value="1"/>
</dbReference>
<dbReference type="InterPro" id="IPR008243">
    <property type="entry name" value="Chorismate_mutase_AroH"/>
</dbReference>
<dbReference type="PROSITE" id="PS51167">
    <property type="entry name" value="CHORISMATE_MUT_1"/>
    <property type="match status" value="1"/>
</dbReference>